<keyword evidence="4" id="KW-1185">Reference proteome</keyword>
<dbReference type="OrthoDB" id="1093305at2"/>
<dbReference type="AlphaFoldDB" id="A0A6A7W7R3"/>
<name>A0A6A7W7R3_9BACT</name>
<dbReference type="InterPro" id="IPR041607">
    <property type="entry name" value="HU-HIG"/>
</dbReference>
<gene>
    <name evidence="3" type="ORF">F7D20_00625</name>
</gene>
<protein>
    <submittedName>
        <fullName evidence="3">DNA-binding protein</fullName>
    </submittedName>
</protein>
<sequence>MARYIKQEMPDLNGTGETKCYYRLEKRRNLSTKEFLKKAGAHGILDDGILKHALSKIAEQLVEELAEGNTVTLEGIGTFQATLGVKKDKEMDTVDGDGPKRNAKSIEVKNVRYVSDKDLVNDVNLHCKLTRAGVSRVNRSPYTKEERLKMLQDYLADATHPFIRVADYAELTSLPRSSATKELRAFSKDPAVGITTSGRRTAIVYVKRVEI</sequence>
<accession>A0A6A7W7R3</accession>
<dbReference type="SUPFAM" id="SSF47729">
    <property type="entry name" value="IHF-like DNA-binding proteins"/>
    <property type="match status" value="1"/>
</dbReference>
<dbReference type="EMBL" id="VZAD01000008">
    <property type="protein sequence ID" value="MQP10500.1"/>
    <property type="molecule type" value="Genomic_DNA"/>
</dbReference>
<organism evidence="3 4">
    <name type="scientific">Segatella copri</name>
    <dbReference type="NCBI Taxonomy" id="165179"/>
    <lineage>
        <taxon>Bacteria</taxon>
        <taxon>Pseudomonadati</taxon>
        <taxon>Bacteroidota</taxon>
        <taxon>Bacteroidia</taxon>
        <taxon>Bacteroidales</taxon>
        <taxon>Prevotellaceae</taxon>
        <taxon>Segatella</taxon>
    </lineage>
</organism>
<evidence type="ECO:0000256" key="1">
    <source>
        <dbReference type="ARBA" id="ARBA00023125"/>
    </source>
</evidence>
<dbReference type="InterPro" id="IPR010992">
    <property type="entry name" value="IHF-like_DNA-bd_dom_sf"/>
</dbReference>
<dbReference type="RefSeq" id="WP_158462347.1">
    <property type="nucleotide sequence ID" value="NZ_VZAD01000008.1"/>
</dbReference>
<feature type="domain" description="HU" evidence="2">
    <location>
        <begin position="3"/>
        <end position="124"/>
    </location>
</feature>
<proteinExistence type="predicted"/>
<dbReference type="Pfam" id="PF18291">
    <property type="entry name" value="HU-HIG"/>
    <property type="match status" value="1"/>
</dbReference>
<dbReference type="Proteomes" id="UP000384372">
    <property type="component" value="Unassembled WGS sequence"/>
</dbReference>
<evidence type="ECO:0000313" key="4">
    <source>
        <dbReference type="Proteomes" id="UP000384372"/>
    </source>
</evidence>
<keyword evidence="1 3" id="KW-0238">DNA-binding</keyword>
<evidence type="ECO:0000313" key="3">
    <source>
        <dbReference type="EMBL" id="MQP10500.1"/>
    </source>
</evidence>
<reference evidence="3 4" key="1">
    <citation type="submission" date="2019-09" db="EMBL/GenBank/DDBJ databases">
        <title>Distinct polysaccharide growth profiles of human intestinal Prevotella copri isolates.</title>
        <authorList>
            <person name="Fehlner-Peach H."/>
            <person name="Magnabosco C."/>
            <person name="Raghavan V."/>
            <person name="Scher J.U."/>
            <person name="Tett A."/>
            <person name="Cox L.M."/>
            <person name="Gottsegen C."/>
            <person name="Watters A."/>
            <person name="Wiltshire- Gordon J.D."/>
            <person name="Segata N."/>
            <person name="Bonneau R."/>
            <person name="Littman D.R."/>
        </authorList>
    </citation>
    <scope>NUCLEOTIDE SEQUENCE [LARGE SCALE GENOMIC DNA]</scope>
    <source>
        <strain evidence="4">iAQ1173</strain>
    </source>
</reference>
<comment type="caution">
    <text evidence="3">The sequence shown here is derived from an EMBL/GenBank/DDBJ whole genome shotgun (WGS) entry which is preliminary data.</text>
</comment>
<dbReference type="GO" id="GO:0003677">
    <property type="term" value="F:DNA binding"/>
    <property type="evidence" value="ECO:0007669"/>
    <property type="project" value="UniProtKB-KW"/>
</dbReference>
<evidence type="ECO:0000259" key="2">
    <source>
        <dbReference type="Pfam" id="PF18291"/>
    </source>
</evidence>